<feature type="non-terminal residue" evidence="1">
    <location>
        <position position="48"/>
    </location>
</feature>
<dbReference type="Proteomes" id="UP000789901">
    <property type="component" value="Unassembled WGS sequence"/>
</dbReference>
<evidence type="ECO:0000313" key="1">
    <source>
        <dbReference type="EMBL" id="CAG8637094.1"/>
    </source>
</evidence>
<sequence>MAQKFKPNWNEKCEKSLLRSRYQWFDEIIFEPLSIPIWSRGHGTARRE</sequence>
<keyword evidence="2" id="KW-1185">Reference proteome</keyword>
<evidence type="ECO:0000313" key="2">
    <source>
        <dbReference type="Proteomes" id="UP000789901"/>
    </source>
</evidence>
<comment type="caution">
    <text evidence="1">The sequence shown here is derived from an EMBL/GenBank/DDBJ whole genome shotgun (WGS) entry which is preliminary data.</text>
</comment>
<dbReference type="EMBL" id="CAJVQB010004487">
    <property type="protein sequence ID" value="CAG8637094.1"/>
    <property type="molecule type" value="Genomic_DNA"/>
</dbReference>
<name>A0ABN7UQS7_GIGMA</name>
<reference evidence="1 2" key="1">
    <citation type="submission" date="2021-06" db="EMBL/GenBank/DDBJ databases">
        <authorList>
            <person name="Kallberg Y."/>
            <person name="Tangrot J."/>
            <person name="Rosling A."/>
        </authorList>
    </citation>
    <scope>NUCLEOTIDE SEQUENCE [LARGE SCALE GENOMIC DNA]</scope>
    <source>
        <strain evidence="1 2">120-4 pot B 10/14</strain>
    </source>
</reference>
<accession>A0ABN7UQS7</accession>
<organism evidence="1 2">
    <name type="scientific">Gigaspora margarita</name>
    <dbReference type="NCBI Taxonomy" id="4874"/>
    <lineage>
        <taxon>Eukaryota</taxon>
        <taxon>Fungi</taxon>
        <taxon>Fungi incertae sedis</taxon>
        <taxon>Mucoromycota</taxon>
        <taxon>Glomeromycotina</taxon>
        <taxon>Glomeromycetes</taxon>
        <taxon>Diversisporales</taxon>
        <taxon>Gigasporaceae</taxon>
        <taxon>Gigaspora</taxon>
    </lineage>
</organism>
<gene>
    <name evidence="1" type="ORF">GMARGA_LOCUS8645</name>
</gene>
<proteinExistence type="predicted"/>
<protein>
    <submittedName>
        <fullName evidence="1">39831_t:CDS:1</fullName>
    </submittedName>
</protein>